<dbReference type="EMBL" id="LT994651">
    <property type="protein sequence ID" value="SPN78928.1"/>
    <property type="molecule type" value="Genomic_DNA"/>
</dbReference>
<organism evidence="1">
    <name type="scientific">Brazilian cedratvirus IHUMI</name>
    <dbReference type="NCBI Taxonomy" id="2126980"/>
    <lineage>
        <taxon>Viruses</taxon>
        <taxon>Pithoviruses</taxon>
        <taxon>Orthocedratvirinae</taxon>
        <taxon>Alphacedratvirus</taxon>
        <taxon>Alphacedratvirus brasiliense</taxon>
    </lineage>
</organism>
<reference evidence="1" key="1">
    <citation type="submission" date="2018-03" db="EMBL/GenBank/DDBJ databases">
        <authorList>
            <consortium name="Urmite Genomes"/>
        </authorList>
    </citation>
    <scope>NUCLEOTIDE SEQUENCE [LARGE SCALE GENOMIC DNA]</scope>
    <source>
        <strain evidence="1">IHUMI-27.7</strain>
    </source>
</reference>
<evidence type="ECO:0000313" key="2">
    <source>
        <dbReference type="Proteomes" id="UP000273054"/>
    </source>
</evidence>
<evidence type="ECO:0000313" key="1">
    <source>
        <dbReference type="EMBL" id="SPN78928.1"/>
    </source>
</evidence>
<proteinExistence type="predicted"/>
<gene>
    <name evidence="1" type="ORF">BRZCDTV_68</name>
</gene>
<dbReference type="Proteomes" id="UP000273054">
    <property type="component" value="Segment"/>
</dbReference>
<name>A0A2R8FD74_9VIRU</name>
<accession>A0A2R8FD74</accession>
<sequence>MQSLLAYSIANALRRDGFSFIDDHNPFQEEKRELLALNLCTRGEEFWFFPGGYTCDQCKNPLYLDKDGRLHLSTASKGQNLSPKENHKLSRGDIITQRTIFNHEEVNQSMSLETFLAQHP</sequence>
<protein>
    <submittedName>
        <fullName evidence="1">Uncharacterized protein</fullName>
    </submittedName>
</protein>
<keyword evidence="2" id="KW-1185">Reference proteome</keyword>